<evidence type="ECO:0000313" key="3">
    <source>
        <dbReference type="Proteomes" id="UP000588051"/>
    </source>
</evidence>
<dbReference type="Proteomes" id="UP000588051">
    <property type="component" value="Unassembled WGS sequence"/>
</dbReference>
<gene>
    <name evidence="2" type="ORF">HV832_16190</name>
</gene>
<sequence>MPNYIYAFLVGTAVAAIIYLITRFVLGDRADKLIGGAVPMAFFVSPWWAGLAGALVGHFFAIFVFRYIAKKSIPTHLRVISICVLGAYYLTSIYATHSTIMEAQRIGQQSLNYAWEKFSGEGDAQKYVADHYRPCIESKLHSFMSISSRNDPSVCLSSVVHMAASTKGQQFANSVQTAVEIWNMTGRIDSDADAKIKRILTSL</sequence>
<keyword evidence="1" id="KW-0472">Membrane</keyword>
<accession>A0A850QJW4</accession>
<reference evidence="2 3" key="1">
    <citation type="submission" date="2020-06" db="EMBL/GenBank/DDBJ databases">
        <authorList>
            <person name="Qiu C."/>
            <person name="Liu Z."/>
        </authorList>
    </citation>
    <scope>NUCLEOTIDE SEQUENCE [LARGE SCALE GENOMIC DNA]</scope>
    <source>
        <strain evidence="2 3">EM 1</strain>
    </source>
</reference>
<keyword evidence="3" id="KW-1185">Reference proteome</keyword>
<comment type="caution">
    <text evidence="2">The sequence shown here is derived from an EMBL/GenBank/DDBJ whole genome shotgun (WGS) entry which is preliminary data.</text>
</comment>
<dbReference type="AlphaFoldDB" id="A0A850QJW4"/>
<evidence type="ECO:0000313" key="2">
    <source>
        <dbReference type="EMBL" id="NVO79359.1"/>
    </source>
</evidence>
<feature type="transmembrane region" description="Helical" evidence="1">
    <location>
        <begin position="6"/>
        <end position="26"/>
    </location>
</feature>
<name>A0A850QJW4_9BURK</name>
<dbReference type="EMBL" id="JABXYJ010000014">
    <property type="protein sequence ID" value="NVO79359.1"/>
    <property type="molecule type" value="Genomic_DNA"/>
</dbReference>
<keyword evidence="1" id="KW-1133">Transmembrane helix</keyword>
<keyword evidence="1" id="KW-0812">Transmembrane</keyword>
<protein>
    <submittedName>
        <fullName evidence="2">Uncharacterized protein</fullName>
    </submittedName>
</protein>
<evidence type="ECO:0000256" key="1">
    <source>
        <dbReference type="SAM" id="Phobius"/>
    </source>
</evidence>
<organism evidence="2 3">
    <name type="scientific">Undibacterium oligocarboniphilum</name>
    <dbReference type="NCBI Taxonomy" id="666702"/>
    <lineage>
        <taxon>Bacteria</taxon>
        <taxon>Pseudomonadati</taxon>
        <taxon>Pseudomonadota</taxon>
        <taxon>Betaproteobacteria</taxon>
        <taxon>Burkholderiales</taxon>
        <taxon>Oxalobacteraceae</taxon>
        <taxon>Undibacterium</taxon>
    </lineage>
</organism>
<proteinExistence type="predicted"/>
<feature type="transmembrane region" description="Helical" evidence="1">
    <location>
        <begin position="47"/>
        <end position="69"/>
    </location>
</feature>
<dbReference type="RefSeq" id="WP_176804965.1">
    <property type="nucleotide sequence ID" value="NZ_JABXYJ010000014.1"/>
</dbReference>
<feature type="transmembrane region" description="Helical" evidence="1">
    <location>
        <begin position="75"/>
        <end position="95"/>
    </location>
</feature>